<comment type="caution">
    <text evidence="2">The sequence shown here is derived from an EMBL/GenBank/DDBJ whole genome shotgun (WGS) entry which is preliminary data.</text>
</comment>
<organism evidence="2 3">
    <name type="scientific">Phenylobacterium kunshanense</name>
    <dbReference type="NCBI Taxonomy" id="1445034"/>
    <lineage>
        <taxon>Bacteria</taxon>
        <taxon>Pseudomonadati</taxon>
        <taxon>Pseudomonadota</taxon>
        <taxon>Alphaproteobacteria</taxon>
        <taxon>Caulobacterales</taxon>
        <taxon>Caulobacteraceae</taxon>
        <taxon>Phenylobacterium</taxon>
    </lineage>
</organism>
<keyword evidence="1" id="KW-0175">Coiled coil</keyword>
<proteinExistence type="predicted"/>
<keyword evidence="3" id="KW-1185">Reference proteome</keyword>
<dbReference type="SUPFAM" id="SSF55961">
    <property type="entry name" value="Bet v1-like"/>
    <property type="match status" value="1"/>
</dbReference>
<name>A0A328BML7_9CAUL</name>
<evidence type="ECO:0000313" key="2">
    <source>
        <dbReference type="EMBL" id="RAK67184.1"/>
    </source>
</evidence>
<reference evidence="2 3" key="1">
    <citation type="submission" date="2018-05" db="EMBL/GenBank/DDBJ databases">
        <authorList>
            <person name="Lanie J.A."/>
            <person name="Ng W.-L."/>
            <person name="Kazmierczak K.M."/>
            <person name="Andrzejewski T.M."/>
            <person name="Davidsen T.M."/>
            <person name="Wayne K.J."/>
            <person name="Tettelin H."/>
            <person name="Glass J.I."/>
            <person name="Rusch D."/>
            <person name="Podicherti R."/>
            <person name="Tsui H.-C.T."/>
            <person name="Winkler M.E."/>
        </authorList>
    </citation>
    <scope>NUCLEOTIDE SEQUENCE [LARGE SCALE GENOMIC DNA]</scope>
    <source>
        <strain evidence="2 3">BUT-10</strain>
    </source>
</reference>
<dbReference type="InterPro" id="IPR019587">
    <property type="entry name" value="Polyketide_cyclase/dehydratase"/>
</dbReference>
<evidence type="ECO:0000256" key="1">
    <source>
        <dbReference type="SAM" id="Coils"/>
    </source>
</evidence>
<dbReference type="CDD" id="cd07814">
    <property type="entry name" value="SRPBCC_CalC_Aha1-like"/>
    <property type="match status" value="1"/>
</dbReference>
<sequence>MRTLQKTLEIDAPPREVWRVLTNPELVREWAAAYEDGLSIRTSWREGEAVVWRSPDGSTRASGAVAAFQPERLLKFDYTHALVADGCAFSESFEITAANSNTVLSMTSGPLNEAAFNALMERAEEALREIKSLAEESAQIRRGR</sequence>
<accession>A0A328BML7</accession>
<feature type="coiled-coil region" evidence="1">
    <location>
        <begin position="116"/>
        <end position="143"/>
    </location>
</feature>
<dbReference type="Proteomes" id="UP000249524">
    <property type="component" value="Unassembled WGS sequence"/>
</dbReference>
<dbReference type="Gene3D" id="3.30.530.20">
    <property type="match status" value="1"/>
</dbReference>
<dbReference type="RefSeq" id="WP_111274795.1">
    <property type="nucleotide sequence ID" value="NZ_QFYS01000002.1"/>
</dbReference>
<evidence type="ECO:0000313" key="3">
    <source>
        <dbReference type="Proteomes" id="UP000249524"/>
    </source>
</evidence>
<dbReference type="OrthoDB" id="9803476at2"/>
<dbReference type="AlphaFoldDB" id="A0A328BML7"/>
<dbReference type="Pfam" id="PF10604">
    <property type="entry name" value="Polyketide_cyc2"/>
    <property type="match status" value="1"/>
</dbReference>
<dbReference type="InterPro" id="IPR023393">
    <property type="entry name" value="START-like_dom_sf"/>
</dbReference>
<protein>
    <recommendedName>
        <fullName evidence="4">SRPBCC domain-containing protein</fullName>
    </recommendedName>
</protein>
<gene>
    <name evidence="2" type="ORF">DJ019_04390</name>
</gene>
<dbReference type="EMBL" id="QFYS01000002">
    <property type="protein sequence ID" value="RAK67184.1"/>
    <property type="molecule type" value="Genomic_DNA"/>
</dbReference>
<evidence type="ECO:0008006" key="4">
    <source>
        <dbReference type="Google" id="ProtNLM"/>
    </source>
</evidence>